<evidence type="ECO:0000256" key="1">
    <source>
        <dbReference type="SAM" id="MobiDB-lite"/>
    </source>
</evidence>
<feature type="transmembrane region" description="Helical" evidence="2">
    <location>
        <begin position="96"/>
        <end position="120"/>
    </location>
</feature>
<evidence type="ECO:0000313" key="3">
    <source>
        <dbReference type="EMBL" id="KAH3702578.1"/>
    </source>
</evidence>
<evidence type="ECO:0000313" key="4">
    <source>
        <dbReference type="Proteomes" id="UP000828390"/>
    </source>
</evidence>
<protein>
    <submittedName>
        <fullName evidence="3">Uncharacterized protein</fullName>
    </submittedName>
</protein>
<name>A0A9D3YP56_DREPO</name>
<keyword evidence="2" id="KW-0812">Transmembrane</keyword>
<evidence type="ECO:0000256" key="2">
    <source>
        <dbReference type="SAM" id="Phobius"/>
    </source>
</evidence>
<gene>
    <name evidence="3" type="ORF">DPMN_077602</name>
</gene>
<comment type="caution">
    <text evidence="3">The sequence shown here is derived from an EMBL/GenBank/DDBJ whole genome shotgun (WGS) entry which is preliminary data.</text>
</comment>
<feature type="compositionally biased region" description="Polar residues" evidence="1">
    <location>
        <begin position="186"/>
        <end position="198"/>
    </location>
</feature>
<reference evidence="3" key="2">
    <citation type="submission" date="2020-11" db="EMBL/GenBank/DDBJ databases">
        <authorList>
            <person name="McCartney M.A."/>
            <person name="Auch B."/>
            <person name="Kono T."/>
            <person name="Mallez S."/>
            <person name="Becker A."/>
            <person name="Gohl D.M."/>
            <person name="Silverstein K.A.T."/>
            <person name="Koren S."/>
            <person name="Bechman K.B."/>
            <person name="Herman A."/>
            <person name="Abrahante J.E."/>
            <person name="Garbe J."/>
        </authorList>
    </citation>
    <scope>NUCLEOTIDE SEQUENCE</scope>
    <source>
        <strain evidence="3">Duluth1</strain>
        <tissue evidence="3">Whole animal</tissue>
    </source>
</reference>
<accession>A0A9D3YP56</accession>
<keyword evidence="2" id="KW-0472">Membrane</keyword>
<feature type="region of interest" description="Disordered" evidence="1">
    <location>
        <begin position="174"/>
        <end position="206"/>
    </location>
</feature>
<sequence>MNNGTFGTSDTHEHWTGVIRTHAMLYAKNKDFITSSSIKYAVINHDISISYEVDGCRSSLCESDDTSTYTTSTTSGFAKNACTHGGSTQNGSSANAVGVGIGLAVGLLCTVGAVVVIIVLRRRGVLPCRLGSKNDKINSESRDCVCKSNVTYENEIQNHNYFILEKCAKSVVESGNKKNTPDEPNESNAETDNYTSINETDEPYQTIKDEYDYTTNALRTGHNSTNPDNVYNKLKLDLPGDYARVGRLGHNISTADSDYDATAVARRNDGDGDYNHIPHPDSTTCARRNGSKDDYDVINGKKIKFPPSDSADYAHVKI</sequence>
<dbReference type="EMBL" id="JAIWYP010000015">
    <property type="protein sequence ID" value="KAH3702578.1"/>
    <property type="molecule type" value="Genomic_DNA"/>
</dbReference>
<proteinExistence type="predicted"/>
<dbReference type="Proteomes" id="UP000828390">
    <property type="component" value="Unassembled WGS sequence"/>
</dbReference>
<reference evidence="3" key="1">
    <citation type="journal article" date="2019" name="bioRxiv">
        <title>The Genome of the Zebra Mussel, Dreissena polymorpha: A Resource for Invasive Species Research.</title>
        <authorList>
            <person name="McCartney M.A."/>
            <person name="Auch B."/>
            <person name="Kono T."/>
            <person name="Mallez S."/>
            <person name="Zhang Y."/>
            <person name="Obille A."/>
            <person name="Becker A."/>
            <person name="Abrahante J.E."/>
            <person name="Garbe J."/>
            <person name="Badalamenti J.P."/>
            <person name="Herman A."/>
            <person name="Mangelson H."/>
            <person name="Liachko I."/>
            <person name="Sullivan S."/>
            <person name="Sone E.D."/>
            <person name="Koren S."/>
            <person name="Silverstein K.A.T."/>
            <person name="Beckman K.B."/>
            <person name="Gohl D.M."/>
        </authorList>
    </citation>
    <scope>NUCLEOTIDE SEQUENCE</scope>
    <source>
        <strain evidence="3">Duluth1</strain>
        <tissue evidence="3">Whole animal</tissue>
    </source>
</reference>
<keyword evidence="2" id="KW-1133">Transmembrane helix</keyword>
<dbReference type="AlphaFoldDB" id="A0A9D3YP56"/>
<keyword evidence="4" id="KW-1185">Reference proteome</keyword>
<organism evidence="3 4">
    <name type="scientific">Dreissena polymorpha</name>
    <name type="common">Zebra mussel</name>
    <name type="synonym">Mytilus polymorpha</name>
    <dbReference type="NCBI Taxonomy" id="45954"/>
    <lineage>
        <taxon>Eukaryota</taxon>
        <taxon>Metazoa</taxon>
        <taxon>Spiralia</taxon>
        <taxon>Lophotrochozoa</taxon>
        <taxon>Mollusca</taxon>
        <taxon>Bivalvia</taxon>
        <taxon>Autobranchia</taxon>
        <taxon>Heteroconchia</taxon>
        <taxon>Euheterodonta</taxon>
        <taxon>Imparidentia</taxon>
        <taxon>Neoheterodontei</taxon>
        <taxon>Myida</taxon>
        <taxon>Dreissenoidea</taxon>
        <taxon>Dreissenidae</taxon>
        <taxon>Dreissena</taxon>
    </lineage>
</organism>